<feature type="domain" description="UBC core" evidence="1">
    <location>
        <begin position="55"/>
        <end position="137"/>
    </location>
</feature>
<organism evidence="2 3">
    <name type="scientific">Protea cynaroides</name>
    <dbReference type="NCBI Taxonomy" id="273540"/>
    <lineage>
        <taxon>Eukaryota</taxon>
        <taxon>Viridiplantae</taxon>
        <taxon>Streptophyta</taxon>
        <taxon>Embryophyta</taxon>
        <taxon>Tracheophyta</taxon>
        <taxon>Spermatophyta</taxon>
        <taxon>Magnoliopsida</taxon>
        <taxon>Proteales</taxon>
        <taxon>Proteaceae</taxon>
        <taxon>Protea</taxon>
    </lineage>
</organism>
<dbReference type="Pfam" id="PF00179">
    <property type="entry name" value="UQ_con"/>
    <property type="match status" value="1"/>
</dbReference>
<dbReference type="InterPro" id="IPR000608">
    <property type="entry name" value="UBC"/>
</dbReference>
<name>A0A9Q0GUV1_9MAGN</name>
<keyword evidence="3" id="KW-1185">Reference proteome</keyword>
<gene>
    <name evidence="2" type="ORF">NE237_011389</name>
</gene>
<reference evidence="2" key="1">
    <citation type="journal article" date="2023" name="Plant J.">
        <title>The genome of the king protea, Protea cynaroides.</title>
        <authorList>
            <person name="Chang J."/>
            <person name="Duong T.A."/>
            <person name="Schoeman C."/>
            <person name="Ma X."/>
            <person name="Roodt D."/>
            <person name="Barker N."/>
            <person name="Li Z."/>
            <person name="Van de Peer Y."/>
            <person name="Mizrachi E."/>
        </authorList>
    </citation>
    <scope>NUCLEOTIDE SEQUENCE</scope>
    <source>
        <tissue evidence="2">Young leaves</tissue>
    </source>
</reference>
<dbReference type="InterPro" id="IPR016135">
    <property type="entry name" value="UBQ-conjugating_enzyme/RWD"/>
</dbReference>
<accession>A0A9Q0GUV1</accession>
<dbReference type="EMBL" id="JAMYWD010000011">
    <property type="protein sequence ID" value="KAJ4954606.1"/>
    <property type="molecule type" value="Genomic_DNA"/>
</dbReference>
<comment type="caution">
    <text evidence="2">The sequence shown here is derived from an EMBL/GenBank/DDBJ whole genome shotgun (WGS) entry which is preliminary data.</text>
</comment>
<dbReference type="SUPFAM" id="SSF54495">
    <property type="entry name" value="UBC-like"/>
    <property type="match status" value="1"/>
</dbReference>
<dbReference type="Proteomes" id="UP001141806">
    <property type="component" value="Unassembled WGS sequence"/>
</dbReference>
<proteinExistence type="predicted"/>
<evidence type="ECO:0000313" key="2">
    <source>
        <dbReference type="EMBL" id="KAJ4954606.1"/>
    </source>
</evidence>
<protein>
    <recommendedName>
        <fullName evidence="1">UBC core domain-containing protein</fullName>
    </recommendedName>
</protein>
<dbReference type="PROSITE" id="PS50127">
    <property type="entry name" value="UBC_2"/>
    <property type="match status" value="1"/>
</dbReference>
<evidence type="ECO:0000259" key="1">
    <source>
        <dbReference type="PROSITE" id="PS50127"/>
    </source>
</evidence>
<dbReference type="AlphaFoldDB" id="A0A9Q0GUV1"/>
<dbReference type="Gene3D" id="3.10.110.10">
    <property type="entry name" value="Ubiquitin Conjugating Enzyme"/>
    <property type="match status" value="1"/>
</dbReference>
<evidence type="ECO:0000313" key="3">
    <source>
        <dbReference type="Proteomes" id="UP001141806"/>
    </source>
</evidence>
<sequence>MQKKVLYAINIYSILKLNSVQQWNFSLVSLFVLQKPSAAAASASNLGVKGSPASFSRKRFQKELEKITRDPPSHCSGGLVGNDNFEWQGTIIDPADTPLKGGVSFLSACFHRDYLHKSPKLEFLTKANDHFYGHFFL</sequence>